<proteinExistence type="predicted"/>
<dbReference type="AlphaFoldDB" id="A0A9Q8SBA0"/>
<dbReference type="GeneID" id="73334928"/>
<dbReference type="EMBL" id="CP019471">
    <property type="protein sequence ID" value="UQC74224.1"/>
    <property type="molecule type" value="Genomic_DNA"/>
</dbReference>
<evidence type="ECO:0000313" key="1">
    <source>
        <dbReference type="EMBL" id="UQC74224.1"/>
    </source>
</evidence>
<protein>
    <submittedName>
        <fullName evidence="1">Uncharacterized protein</fullName>
    </submittedName>
</protein>
<name>A0A9Q8SBA0_9PEZI</name>
<sequence length="218" mass="23797">MLAQTGLLVSTQLVLTGSERAASVQRLQQPSVLMPEVVVDCTIRCITVISGQTRAWRRRNTSGRGTDIGCLPPAAHAICIHSELMPTQLENAVSVGTLDCVGCCLMQLSDVHTPPGVIVDSWLSLAGLPWDRRILRKLADNARAAAERTRPSIFAAQFHLASTKWYSVPLLSPLSLHFPFLHNSFADELCFCTPSLCPATHTPRSCPQTLSSEHNCRL</sequence>
<dbReference type="Proteomes" id="UP000830671">
    <property type="component" value="Chromosome 1"/>
</dbReference>
<keyword evidence="2" id="KW-1185">Reference proteome</keyword>
<gene>
    <name evidence="1" type="ORF">CLUP02_00872</name>
</gene>
<organism evidence="1 2">
    <name type="scientific">Colletotrichum lupini</name>
    <dbReference type="NCBI Taxonomy" id="145971"/>
    <lineage>
        <taxon>Eukaryota</taxon>
        <taxon>Fungi</taxon>
        <taxon>Dikarya</taxon>
        <taxon>Ascomycota</taxon>
        <taxon>Pezizomycotina</taxon>
        <taxon>Sordariomycetes</taxon>
        <taxon>Hypocreomycetidae</taxon>
        <taxon>Glomerellales</taxon>
        <taxon>Glomerellaceae</taxon>
        <taxon>Colletotrichum</taxon>
        <taxon>Colletotrichum acutatum species complex</taxon>
    </lineage>
</organism>
<reference evidence="1" key="1">
    <citation type="journal article" date="2021" name="Mol. Plant Microbe Interact.">
        <title>Complete Genome Sequence of the Plant-Pathogenic Fungus Colletotrichum lupini.</title>
        <authorList>
            <person name="Baroncelli R."/>
            <person name="Pensec F."/>
            <person name="Da Lio D."/>
            <person name="Boufleur T."/>
            <person name="Vicente I."/>
            <person name="Sarrocco S."/>
            <person name="Picot A."/>
            <person name="Baraldi E."/>
            <person name="Sukno S."/>
            <person name="Thon M."/>
            <person name="Le Floch G."/>
        </authorList>
    </citation>
    <scope>NUCLEOTIDE SEQUENCE</scope>
    <source>
        <strain evidence="1">IMI 504893</strain>
    </source>
</reference>
<dbReference type="RefSeq" id="XP_049135875.1">
    <property type="nucleotide sequence ID" value="XM_049279918.1"/>
</dbReference>
<accession>A0A9Q8SBA0</accession>
<evidence type="ECO:0000313" key="2">
    <source>
        <dbReference type="Proteomes" id="UP000830671"/>
    </source>
</evidence>
<dbReference type="KEGG" id="clup:CLUP02_00872"/>